<organism evidence="1 2">
    <name type="scientific">Babjeviella inositovora NRRL Y-12698</name>
    <dbReference type="NCBI Taxonomy" id="984486"/>
    <lineage>
        <taxon>Eukaryota</taxon>
        <taxon>Fungi</taxon>
        <taxon>Dikarya</taxon>
        <taxon>Ascomycota</taxon>
        <taxon>Saccharomycotina</taxon>
        <taxon>Pichiomycetes</taxon>
        <taxon>Serinales incertae sedis</taxon>
        <taxon>Babjeviella</taxon>
    </lineage>
</organism>
<evidence type="ECO:0000313" key="2">
    <source>
        <dbReference type="Proteomes" id="UP000094336"/>
    </source>
</evidence>
<proteinExistence type="predicted"/>
<dbReference type="EMBL" id="KV454432">
    <property type="protein sequence ID" value="ODQ79383.1"/>
    <property type="molecule type" value="Genomic_DNA"/>
</dbReference>
<name>A0A1E3QNW4_9ASCO</name>
<sequence length="219" mass="24910">MWVSLKSISVSPSNMSKPVLITIEDIQEFWDNHLPKPPVTSEVEIDINDIDFEIEEKTQAVEEVKGIDASTLLTEEQQAYLRFREIHQRQFQIDLVQIKEELANSGTPLLSSKRDKSESTLQSSKRLKADTLPGLEEELAAHIPRTMHKLVQNYPNPLGDGSYSDSCATMEILLYDETFGVHAETIKHLETNLDDSFKMALLHQLQQANYYPSVPIDIN</sequence>
<reference evidence="2" key="1">
    <citation type="submission" date="2016-05" db="EMBL/GenBank/DDBJ databases">
        <title>Comparative genomics of biotechnologically important yeasts.</title>
        <authorList>
            <consortium name="DOE Joint Genome Institute"/>
            <person name="Riley R."/>
            <person name="Haridas S."/>
            <person name="Wolfe K.H."/>
            <person name="Lopes M.R."/>
            <person name="Hittinger C.T."/>
            <person name="Goker M."/>
            <person name="Salamov A."/>
            <person name="Wisecaver J."/>
            <person name="Long T.M."/>
            <person name="Aerts A.L."/>
            <person name="Barry K."/>
            <person name="Choi C."/>
            <person name="Clum A."/>
            <person name="Coughlan A.Y."/>
            <person name="Deshpande S."/>
            <person name="Douglass A.P."/>
            <person name="Hanson S.J."/>
            <person name="Klenk H.-P."/>
            <person name="Labutti K."/>
            <person name="Lapidus A."/>
            <person name="Lindquist E."/>
            <person name="Lipzen A."/>
            <person name="Meier-Kolthoff J.P."/>
            <person name="Ohm R.A."/>
            <person name="Otillar R.P."/>
            <person name="Pangilinan J."/>
            <person name="Peng Y."/>
            <person name="Rokas A."/>
            <person name="Rosa C.A."/>
            <person name="Scheuner C."/>
            <person name="Sibirny A.A."/>
            <person name="Slot J.C."/>
            <person name="Stielow J.B."/>
            <person name="Sun H."/>
            <person name="Kurtzman C.P."/>
            <person name="Blackwell M."/>
            <person name="Grigoriev I.V."/>
            <person name="Jeffries T.W."/>
        </authorList>
    </citation>
    <scope>NUCLEOTIDE SEQUENCE [LARGE SCALE GENOMIC DNA]</scope>
    <source>
        <strain evidence="2">NRRL Y-12698</strain>
    </source>
</reference>
<accession>A0A1E3QNW4</accession>
<dbReference type="AlphaFoldDB" id="A0A1E3QNW4"/>
<protein>
    <submittedName>
        <fullName evidence="1">Uncharacterized protein</fullName>
    </submittedName>
</protein>
<dbReference type="Proteomes" id="UP000094336">
    <property type="component" value="Unassembled WGS sequence"/>
</dbReference>
<dbReference type="GeneID" id="30144996"/>
<evidence type="ECO:0000313" key="1">
    <source>
        <dbReference type="EMBL" id="ODQ79383.1"/>
    </source>
</evidence>
<gene>
    <name evidence="1" type="ORF">BABINDRAFT_142005</name>
</gene>
<keyword evidence="2" id="KW-1185">Reference proteome</keyword>
<dbReference type="RefSeq" id="XP_018984711.1">
    <property type="nucleotide sequence ID" value="XM_019127143.1"/>
</dbReference>